<evidence type="ECO:0000313" key="1">
    <source>
        <dbReference type="EMBL" id="MFB9071863.1"/>
    </source>
</evidence>
<gene>
    <name evidence="1" type="ORF">ACFFX0_11880</name>
</gene>
<proteinExistence type="predicted"/>
<accession>A0ABV5G050</accession>
<reference evidence="1 2" key="1">
    <citation type="submission" date="2024-09" db="EMBL/GenBank/DDBJ databases">
        <authorList>
            <person name="Sun Q."/>
            <person name="Mori K."/>
        </authorList>
    </citation>
    <scope>NUCLEOTIDE SEQUENCE [LARGE SCALE GENOMIC DNA]</scope>
    <source>
        <strain evidence="1 2">CCM 7609</strain>
    </source>
</reference>
<protein>
    <submittedName>
        <fullName evidence="1">Uncharacterized protein</fullName>
    </submittedName>
</protein>
<name>A0ABV5G050_9MICC</name>
<organism evidence="1 2">
    <name type="scientific">Citricoccus parietis</name>
    <dbReference type="NCBI Taxonomy" id="592307"/>
    <lineage>
        <taxon>Bacteria</taxon>
        <taxon>Bacillati</taxon>
        <taxon>Actinomycetota</taxon>
        <taxon>Actinomycetes</taxon>
        <taxon>Micrococcales</taxon>
        <taxon>Micrococcaceae</taxon>
        <taxon>Citricoccus</taxon>
    </lineage>
</organism>
<keyword evidence="2" id="KW-1185">Reference proteome</keyword>
<evidence type="ECO:0000313" key="2">
    <source>
        <dbReference type="Proteomes" id="UP001589575"/>
    </source>
</evidence>
<sequence length="62" mass="6665">MHRLGHDDGALQDLVQLRQSRAVQQGRDPVVRTNAVLGAEGVAVEVARCGHPASLWTPVDPL</sequence>
<dbReference type="EMBL" id="JBHMFI010000001">
    <property type="protein sequence ID" value="MFB9071863.1"/>
    <property type="molecule type" value="Genomic_DNA"/>
</dbReference>
<comment type="caution">
    <text evidence="1">The sequence shown here is derived from an EMBL/GenBank/DDBJ whole genome shotgun (WGS) entry which is preliminary data.</text>
</comment>
<dbReference type="Proteomes" id="UP001589575">
    <property type="component" value="Unassembled WGS sequence"/>
</dbReference>